<organism evidence="3 4">
    <name type="scientific">Dissostichus mawsoni</name>
    <name type="common">Antarctic cod</name>
    <dbReference type="NCBI Taxonomy" id="36200"/>
    <lineage>
        <taxon>Eukaryota</taxon>
        <taxon>Metazoa</taxon>
        <taxon>Chordata</taxon>
        <taxon>Craniata</taxon>
        <taxon>Vertebrata</taxon>
        <taxon>Euteleostomi</taxon>
        <taxon>Actinopterygii</taxon>
        <taxon>Neopterygii</taxon>
        <taxon>Teleostei</taxon>
        <taxon>Neoteleostei</taxon>
        <taxon>Acanthomorphata</taxon>
        <taxon>Eupercaria</taxon>
        <taxon>Perciformes</taxon>
        <taxon>Notothenioidei</taxon>
        <taxon>Nototheniidae</taxon>
        <taxon>Dissostichus</taxon>
    </lineage>
</organism>
<sequence length="471" mass="51576">MSLSSKKVTVPVMMLANKIPSWRSAVSPSSQDGQHVPGVHGPQSHAAGGLLMQQMQGSMRGFGMAGQQFRQFFTAGSRNSLLGPVPMGMAMKSPMMGYPAARQYHQHARYYNNNNNNTPTTASSSFSSSSSSSTTTAPDRKRDSEQMASGSTDDQPAASNGAVGGVDEPTQSPEEQLEEPVVKKQRTDGSENPKEHCGVETITIADTDGDLLFSETNSNTEDSQPGGKTPRNIELHPYEEGGSPGGSDVVEALEESRATEEHSHLSATSPSGRLSEEDQQGDFLSEGKDASLASADNQEEEEGVADGTNKFYCYLCSITCHNQQNFKSHMNSVSHQQRMMEIQHMSNACLVTLMPRVHESLQEAIKDGEKKSDLKHWCATCHTHFTSSLTEHRRTEEHKLASRAVISSCTVCKKRFRTSQIFVEHLRSQDHRRKVEEEQEGCEALGKLTELDTEGFSLEEVEGEEVEEGRG</sequence>
<dbReference type="PANTHER" id="PTHR15491:SF12">
    <property type="entry name" value="CDKN1A INTERACTING ZINC FINGER PROTEIN 1B ISOFORM X1-RELATED"/>
    <property type="match status" value="1"/>
</dbReference>
<feature type="compositionally biased region" description="Low complexity" evidence="1">
    <location>
        <begin position="112"/>
        <end position="136"/>
    </location>
</feature>
<evidence type="ECO:0000256" key="1">
    <source>
        <dbReference type="SAM" id="MobiDB-lite"/>
    </source>
</evidence>
<feature type="compositionally biased region" description="Polar residues" evidence="1">
    <location>
        <begin position="214"/>
        <end position="223"/>
    </location>
</feature>
<feature type="compositionally biased region" description="Polar residues" evidence="1">
    <location>
        <begin position="24"/>
        <end position="33"/>
    </location>
</feature>
<dbReference type="GO" id="GO:0003676">
    <property type="term" value="F:nucleic acid binding"/>
    <property type="evidence" value="ECO:0007669"/>
    <property type="project" value="InterPro"/>
</dbReference>
<reference evidence="3 4" key="1">
    <citation type="submission" date="2020-03" db="EMBL/GenBank/DDBJ databases">
        <title>Dissostichus mawsoni Genome sequencing and assembly.</title>
        <authorList>
            <person name="Park H."/>
        </authorList>
    </citation>
    <scope>NUCLEOTIDE SEQUENCE [LARGE SCALE GENOMIC DNA]</scope>
    <source>
        <strain evidence="3">DM0001</strain>
        <tissue evidence="3">Muscle</tissue>
    </source>
</reference>
<dbReference type="OrthoDB" id="6378952at2759"/>
<dbReference type="SMART" id="SM00355">
    <property type="entry name" value="ZnF_C2H2"/>
    <property type="match status" value="2"/>
</dbReference>
<evidence type="ECO:0000313" key="4">
    <source>
        <dbReference type="Proteomes" id="UP000518266"/>
    </source>
</evidence>
<dbReference type="InterPro" id="IPR013087">
    <property type="entry name" value="Znf_C2H2_type"/>
</dbReference>
<dbReference type="PROSITE" id="PS00028">
    <property type="entry name" value="ZINC_FINGER_C2H2_1"/>
    <property type="match status" value="1"/>
</dbReference>
<dbReference type="PANTHER" id="PTHR15491">
    <property type="match status" value="1"/>
</dbReference>
<keyword evidence="4" id="KW-1185">Reference proteome</keyword>
<evidence type="ECO:0000313" key="3">
    <source>
        <dbReference type="EMBL" id="KAF3849046.1"/>
    </source>
</evidence>
<accession>A0A7J5YHR7</accession>
<feature type="region of interest" description="Disordered" evidence="1">
    <location>
        <begin position="23"/>
        <end position="43"/>
    </location>
</feature>
<dbReference type="Pfam" id="PF12874">
    <property type="entry name" value="zf-met"/>
    <property type="match status" value="1"/>
</dbReference>
<dbReference type="InterPro" id="IPR026811">
    <property type="entry name" value="CIZ1"/>
</dbReference>
<feature type="compositionally biased region" description="Basic and acidic residues" evidence="1">
    <location>
        <begin position="180"/>
        <end position="198"/>
    </location>
</feature>
<protein>
    <recommendedName>
        <fullName evidence="2">C2H2-type domain-containing protein</fullName>
    </recommendedName>
</protein>
<dbReference type="EMBL" id="JAAKFY010000012">
    <property type="protein sequence ID" value="KAF3849046.1"/>
    <property type="molecule type" value="Genomic_DNA"/>
</dbReference>
<dbReference type="Proteomes" id="UP000518266">
    <property type="component" value="Unassembled WGS sequence"/>
</dbReference>
<dbReference type="SUPFAM" id="SSF57667">
    <property type="entry name" value="beta-beta-alpha zinc fingers"/>
    <property type="match status" value="2"/>
</dbReference>
<proteinExistence type="predicted"/>
<dbReference type="Gene3D" id="3.30.160.60">
    <property type="entry name" value="Classic Zinc Finger"/>
    <property type="match status" value="1"/>
</dbReference>
<dbReference type="Pfam" id="PF23330">
    <property type="entry name" value="zf-C2H2_14"/>
    <property type="match status" value="1"/>
</dbReference>
<dbReference type="InterPro" id="IPR056345">
    <property type="entry name" value="Znf-C2H2_CIZ1"/>
</dbReference>
<dbReference type="GO" id="GO:0008270">
    <property type="term" value="F:zinc ion binding"/>
    <property type="evidence" value="ECO:0007669"/>
    <property type="project" value="InterPro"/>
</dbReference>
<feature type="region of interest" description="Disordered" evidence="1">
    <location>
        <begin position="110"/>
        <end position="282"/>
    </location>
</feature>
<dbReference type="InterPro" id="IPR003604">
    <property type="entry name" value="Matrin/U1-like-C_Znf_C2H2"/>
</dbReference>
<dbReference type="AlphaFoldDB" id="A0A7J5YHR7"/>
<evidence type="ECO:0000259" key="2">
    <source>
        <dbReference type="PROSITE" id="PS00028"/>
    </source>
</evidence>
<dbReference type="GO" id="GO:0005634">
    <property type="term" value="C:nucleus"/>
    <property type="evidence" value="ECO:0007669"/>
    <property type="project" value="TreeGrafter"/>
</dbReference>
<gene>
    <name evidence="3" type="ORF">F7725_015543</name>
</gene>
<comment type="caution">
    <text evidence="3">The sequence shown here is derived from an EMBL/GenBank/DDBJ whole genome shotgun (WGS) entry which is preliminary data.</text>
</comment>
<feature type="compositionally biased region" description="Polar residues" evidence="1">
    <location>
        <begin position="146"/>
        <end position="158"/>
    </location>
</feature>
<feature type="domain" description="C2H2-type" evidence="2">
    <location>
        <begin position="409"/>
        <end position="431"/>
    </location>
</feature>
<dbReference type="InterPro" id="IPR036236">
    <property type="entry name" value="Znf_C2H2_sf"/>
</dbReference>
<name>A0A7J5YHR7_DISMA</name>
<dbReference type="SMART" id="SM00451">
    <property type="entry name" value="ZnF_U1"/>
    <property type="match status" value="2"/>
</dbReference>
<feature type="compositionally biased region" description="Basic and acidic residues" evidence="1">
    <location>
        <begin position="254"/>
        <end position="264"/>
    </location>
</feature>